<keyword evidence="3" id="KW-0472">Membrane</keyword>
<evidence type="ECO:0000256" key="2">
    <source>
        <dbReference type="SAM" id="MobiDB-lite"/>
    </source>
</evidence>
<keyword evidence="1" id="KW-0810">Translation regulation</keyword>
<evidence type="ECO:0000313" key="6">
    <source>
        <dbReference type="Proteomes" id="UP000734854"/>
    </source>
</evidence>
<feature type="transmembrane region" description="Helical" evidence="3">
    <location>
        <begin position="1723"/>
        <end position="1744"/>
    </location>
</feature>
<keyword evidence="6" id="KW-1185">Reference proteome</keyword>
<dbReference type="Proteomes" id="UP000734854">
    <property type="component" value="Unassembled WGS sequence"/>
</dbReference>
<dbReference type="InterPro" id="IPR003890">
    <property type="entry name" value="MIF4G-like_typ-3"/>
</dbReference>
<dbReference type="InterPro" id="IPR003891">
    <property type="entry name" value="Initiation_fac_eIF4g_MI"/>
</dbReference>
<feature type="compositionally biased region" description="Polar residues" evidence="2">
    <location>
        <begin position="393"/>
        <end position="408"/>
    </location>
</feature>
<accession>A0A8J5GXP8</accession>
<dbReference type="Gene3D" id="1.25.40.180">
    <property type="match status" value="1"/>
</dbReference>
<feature type="region of interest" description="Disordered" evidence="2">
    <location>
        <begin position="198"/>
        <end position="226"/>
    </location>
</feature>
<dbReference type="GO" id="GO:0003723">
    <property type="term" value="F:RNA binding"/>
    <property type="evidence" value="ECO:0007669"/>
    <property type="project" value="InterPro"/>
</dbReference>
<dbReference type="Pfam" id="PF04842">
    <property type="entry name" value="DUF639"/>
    <property type="match status" value="1"/>
</dbReference>
<dbReference type="PROSITE" id="PS51366">
    <property type="entry name" value="MI"/>
    <property type="match status" value="1"/>
</dbReference>
<proteinExistence type="predicted"/>
<dbReference type="InterPro" id="IPR006927">
    <property type="entry name" value="DUF639"/>
</dbReference>
<dbReference type="SMART" id="SM00544">
    <property type="entry name" value="MA3"/>
    <property type="match status" value="1"/>
</dbReference>
<evidence type="ECO:0000313" key="5">
    <source>
        <dbReference type="EMBL" id="KAG6514977.1"/>
    </source>
</evidence>
<comment type="caution">
    <text evidence="5">The sequence shown here is derived from an EMBL/GenBank/DDBJ whole genome shotgun (WGS) entry which is preliminary data.</text>
</comment>
<feature type="compositionally biased region" description="Basic and acidic residues" evidence="2">
    <location>
        <begin position="199"/>
        <end position="208"/>
    </location>
</feature>
<sequence length="1888" mass="210878">MFQSSDKPLMHHTSLRLLTPPSDAMTDVASLAISHATDCNIRSTSPSSIATPIGTSRHHLVPWLHAVLRLRTVLRLARSSGYTRSSGCMRSSGYKRSSGCARSSSCASSSGCTQSSDCMPSSDSSSGCVSSFRSGPSSSFASSSGSALAPSTHSYGGWLPAHSWLASTDGLWSALRIHLGRIAEENLQWINLGVRRGKKPDWRSDRADTVPGLSIRGKKDQNKKNALTDSKQNSELAKMKIKEKKSDSLKKPDFLVKGKSKSKFQEFLELDMGTNVLAGEEDLGLEKKLAKKLKVKEGKLRGPDDGINFLLGGSSLESDDDIVGEDDINADSGKIEESELLTKKKHKKNKSSNASKESFNHEVYDTHSETLEKVDTMNADGGRKKHKKRKNLSDASTEQLDNDITTTEGGRHEKVDTINSDGGQKRRKMKSLPTTSEEHLEEEPTEGKISNAEELDTLPTKEPHTVEPAAASSMKYMPPQVRARLGIEFDELLEVRRRVKRLLNQLNESNVESITKEVATIYKSLTRSDGCQIVSQAFLEASTKNESFSAAFAAFVAGMACMVGIDFSAKLISSLAESFEDEYSKENAMFLKNFSKILCNMCIFGVCSSDLIYDLLSVLSNRLIELDVSAIDTILDNCGMKLRGDDPVAMKDFIFNIQKKVTEFRSLSDDSQEEKRSVGFNILQLRVDDILLRGIKWSKLLDPEKKGQWWISGDGILNTNDFEDVAATINKEVVDAQKLMQLAAAQRMNTDIRRAIFCIIMSSEDYLDAFEKLLRLDLTGKQDREIMRVLVDCCLQEKVFNKYYTVLASKLCNYDKNNKFSLQYCLWDHFKELESMELNRAMNLARFAAEMLCNFSLSLSALKAVDLASPSKLTPKRVMHFRMLFELVFNYSDAEVWNIFTRIAGISELEMLRNSLIFFIKQYVVAANNQQALAAKFKIAKKALSNAAGVLIEAIVFLLVNEAYSCASLIGNRRQVYSIRYVACRCNVIARGINGRRSGSRPRRALHLPLRRREMRSRKHLSTIANDLIDRCAEKERLLSVWCGLENAFRFGNEMLNCVDNGEWILKTSVESLVEDFERGLKLAVDNFSRRLVEFCCSKAITAICPEIGQRISDGSISRLTYDMMLAWESPSSTDLDPSLESIAKGNQDKRMPSEGDDGQMHDDIPLFYSDIMPLLVNEEPSIGEDAFVWVSSLIPLAADVVNAQFTFETLTAPTANRLHFPAYDRFLKEMNKYAIHLISAFAYFFYLEKQETPTGVEFSKNEFILHVEGTSWTHRVVRHIRTTSWPGRLTLTNKALYFEASGVMSYETAVKIDLSRADADQVKPTSTGPWGAPLFDKAIAYETSELSEPLVIEFPEMTSSTRRDHWLTLIKEVILLHCFILKFDIQNPIQAWEIHARSILGIFRLHAARELLRISSPSPANFLIFLLYEELPKGDYVLTELANTIKQKTSLRPCSANSILKGLNIYHVDSFSMERSPEENMNNQTDSLMSLGPTINQVREEAKEVSVAKATVEQMKGGGIADSLLVLVVLMSSVKNVLPRLQAVLSLERPMVTLFIRSVILIVIYKEMVGFAIALIALLIVAALLWARVNRMGERCREIVVNTTSDQTMMESIVAAEHSLNNLHELDPLPTLNIAIVISYLQQANDVMWAVIAVAVLLVVIQFKYIVMGLTLYSFIADSRIAKHMLNEQGNRRLKEWWESIPVIPVRTSITAVYRVSGLTVVSSSLILLMGGRCLMQIVLVVLPIRNPTWRSNAISFHRSVDYVSWSLALAGISTTLFFFLTIAGQSIGGWGIEYAELSFVALIGRSNAISFHRSVDYVSWSLALAGISTTLFFFLTIAGQSIGGWGIEYAELSFVALIGTDHRQTISSHSPQDQSNTNLGDPKSIS</sequence>
<feature type="transmembrane region" description="Helical" evidence="3">
    <location>
        <begin position="1560"/>
        <end position="1588"/>
    </location>
</feature>
<evidence type="ECO:0000259" key="4">
    <source>
        <dbReference type="PROSITE" id="PS51366"/>
    </source>
</evidence>
<protein>
    <recommendedName>
        <fullName evidence="4">MI domain-containing protein</fullName>
    </recommendedName>
</protein>
<feature type="compositionally biased region" description="Basic and acidic residues" evidence="2">
    <location>
        <begin position="358"/>
        <end position="375"/>
    </location>
</feature>
<feature type="region of interest" description="Disordered" evidence="2">
    <location>
        <begin position="1868"/>
        <end position="1888"/>
    </location>
</feature>
<feature type="transmembrane region" description="Helical" evidence="3">
    <location>
        <begin position="1819"/>
        <end position="1840"/>
    </location>
</feature>
<dbReference type="GO" id="GO:0006417">
    <property type="term" value="P:regulation of translation"/>
    <property type="evidence" value="ECO:0007669"/>
    <property type="project" value="UniProtKB-KW"/>
</dbReference>
<gene>
    <name evidence="5" type="ORF">ZIOFF_025353</name>
</gene>
<feature type="transmembrane region" description="Helical" evidence="3">
    <location>
        <begin position="1764"/>
        <end position="1785"/>
    </location>
</feature>
<dbReference type="PANTHER" id="PTHR31860">
    <property type="entry name" value="HEAT-INDUCIBLE TRANSCRIPTION REPRESSOR (DUF639)-RELATED"/>
    <property type="match status" value="1"/>
</dbReference>
<feature type="domain" description="MI" evidence="4">
    <location>
        <begin position="751"/>
        <end position="867"/>
    </location>
</feature>
<evidence type="ECO:0000256" key="1">
    <source>
        <dbReference type="ARBA" id="ARBA00022845"/>
    </source>
</evidence>
<name>A0A8J5GXP8_ZINOF</name>
<feature type="region of interest" description="Disordered" evidence="2">
    <location>
        <begin position="341"/>
        <end position="472"/>
    </location>
</feature>
<reference evidence="5 6" key="1">
    <citation type="submission" date="2020-08" db="EMBL/GenBank/DDBJ databases">
        <title>Plant Genome Project.</title>
        <authorList>
            <person name="Zhang R.-G."/>
        </authorList>
    </citation>
    <scope>NUCLEOTIDE SEQUENCE [LARGE SCALE GENOMIC DNA]</scope>
    <source>
        <tissue evidence="5">Rhizome</tissue>
    </source>
</reference>
<dbReference type="Pfam" id="PF02847">
    <property type="entry name" value="MA3"/>
    <property type="match status" value="1"/>
</dbReference>
<feature type="transmembrane region" description="Helical" evidence="3">
    <location>
        <begin position="1648"/>
        <end position="1677"/>
    </location>
</feature>
<dbReference type="SMART" id="SM00543">
    <property type="entry name" value="MIF4G"/>
    <property type="match status" value="1"/>
</dbReference>
<evidence type="ECO:0000256" key="3">
    <source>
        <dbReference type="SAM" id="Phobius"/>
    </source>
</evidence>
<dbReference type="EMBL" id="JACMSC010000007">
    <property type="protein sequence ID" value="KAG6514977.1"/>
    <property type="molecule type" value="Genomic_DNA"/>
</dbReference>
<keyword evidence="3" id="KW-1133">Transmembrane helix</keyword>
<organism evidence="5 6">
    <name type="scientific">Zingiber officinale</name>
    <name type="common">Ginger</name>
    <name type="synonym">Amomum zingiber</name>
    <dbReference type="NCBI Taxonomy" id="94328"/>
    <lineage>
        <taxon>Eukaryota</taxon>
        <taxon>Viridiplantae</taxon>
        <taxon>Streptophyta</taxon>
        <taxon>Embryophyta</taxon>
        <taxon>Tracheophyta</taxon>
        <taxon>Spermatophyta</taxon>
        <taxon>Magnoliopsida</taxon>
        <taxon>Liliopsida</taxon>
        <taxon>Zingiberales</taxon>
        <taxon>Zingiberaceae</taxon>
        <taxon>Zingiber</taxon>
    </lineage>
</organism>
<dbReference type="Pfam" id="PF02854">
    <property type="entry name" value="MIF4G"/>
    <property type="match status" value="1"/>
</dbReference>
<dbReference type="InterPro" id="IPR016024">
    <property type="entry name" value="ARM-type_fold"/>
</dbReference>
<dbReference type="PANTHER" id="PTHR31860:SF5">
    <property type="entry name" value="ARGH (DUF639)"/>
    <property type="match status" value="1"/>
</dbReference>
<dbReference type="SUPFAM" id="SSF48371">
    <property type="entry name" value="ARM repeat"/>
    <property type="match status" value="1"/>
</dbReference>
<keyword evidence="3" id="KW-0812">Transmembrane</keyword>